<dbReference type="EMBL" id="VOBR01000012">
    <property type="protein sequence ID" value="TWP50435.1"/>
    <property type="molecule type" value="Genomic_DNA"/>
</dbReference>
<dbReference type="PANTHER" id="PTHR42961:SF2">
    <property type="entry name" value="IRON-SULFUR PROTEIN NUBPL"/>
    <property type="match status" value="1"/>
</dbReference>
<evidence type="ECO:0000313" key="3">
    <source>
        <dbReference type="EMBL" id="TWP50435.1"/>
    </source>
</evidence>
<gene>
    <name evidence="3" type="ORF">FKR81_19860</name>
</gene>
<dbReference type="PANTHER" id="PTHR42961">
    <property type="entry name" value="IRON-SULFUR PROTEIN NUBPL"/>
    <property type="match status" value="1"/>
</dbReference>
<dbReference type="SUPFAM" id="SSF52540">
    <property type="entry name" value="P-loop containing nucleoside triphosphate hydrolases"/>
    <property type="match status" value="1"/>
</dbReference>
<dbReference type="Gene3D" id="3.40.50.300">
    <property type="entry name" value="P-loop containing nucleotide triphosphate hydrolases"/>
    <property type="match status" value="1"/>
</dbReference>
<keyword evidence="1" id="KW-0547">Nucleotide-binding</keyword>
<evidence type="ECO:0000313" key="4">
    <source>
        <dbReference type="Proteomes" id="UP000316639"/>
    </source>
</evidence>
<proteinExistence type="predicted"/>
<dbReference type="OrthoDB" id="3448281at2"/>
<keyword evidence="4" id="KW-1185">Reference proteome</keyword>
<dbReference type="InterPro" id="IPR044304">
    <property type="entry name" value="NUBPL-like"/>
</dbReference>
<dbReference type="GO" id="GO:0051539">
    <property type="term" value="F:4 iron, 4 sulfur cluster binding"/>
    <property type="evidence" value="ECO:0007669"/>
    <property type="project" value="TreeGrafter"/>
</dbReference>
<accession>A0A563ERR4</accession>
<dbReference type="GO" id="GO:0005524">
    <property type="term" value="F:ATP binding"/>
    <property type="evidence" value="ECO:0007669"/>
    <property type="project" value="UniProtKB-KW"/>
</dbReference>
<dbReference type="AlphaFoldDB" id="A0A563ERR4"/>
<comment type="caution">
    <text evidence="3">The sequence shown here is derived from an EMBL/GenBank/DDBJ whole genome shotgun (WGS) entry which is preliminary data.</text>
</comment>
<dbReference type="RefSeq" id="WP_146353597.1">
    <property type="nucleotide sequence ID" value="NZ_VOBR01000012.1"/>
</dbReference>
<sequence>MTRVVLVAGSKGGVGRTTVAAGLAFALAREHEVGLLDADLSCPNLPVLLGVSGPPRVLDGKMVPAKASDGPVTVSLMSTGLFGGPDTVFAWQGPLLRGVVRQFVRDVDWGKPDYLVVDVPSGTGPVHAALIDALAPATAVVVTTSDRLALTDTRRCLRFLEDVVPVAAIVENRADAEPATTAAFRIPSAAGDGPPWRDERVCRELARLATHLVSNQGGTNARP</sequence>
<dbReference type="InterPro" id="IPR033756">
    <property type="entry name" value="YlxH/NBP35"/>
</dbReference>
<dbReference type="GO" id="GO:0016226">
    <property type="term" value="P:iron-sulfur cluster assembly"/>
    <property type="evidence" value="ECO:0007669"/>
    <property type="project" value="InterPro"/>
</dbReference>
<dbReference type="InterPro" id="IPR027417">
    <property type="entry name" value="P-loop_NTPase"/>
</dbReference>
<keyword evidence="2 3" id="KW-0067">ATP-binding</keyword>
<dbReference type="Pfam" id="PF10609">
    <property type="entry name" value="ParA"/>
    <property type="match status" value="1"/>
</dbReference>
<reference evidence="3 4" key="1">
    <citation type="submission" date="2019-07" db="EMBL/GenBank/DDBJ databases">
        <title>Lentzea xizangensis sp. nov., isolated from Qinghai-Tibetan Plateau Soils.</title>
        <authorList>
            <person name="Huang J."/>
        </authorList>
    </citation>
    <scope>NUCLEOTIDE SEQUENCE [LARGE SCALE GENOMIC DNA]</scope>
    <source>
        <strain evidence="3 4">FXJ1.1311</strain>
    </source>
</reference>
<evidence type="ECO:0000256" key="1">
    <source>
        <dbReference type="ARBA" id="ARBA00022741"/>
    </source>
</evidence>
<protein>
    <submittedName>
        <fullName evidence="3">ATP-binding protein</fullName>
    </submittedName>
</protein>
<dbReference type="Proteomes" id="UP000316639">
    <property type="component" value="Unassembled WGS sequence"/>
</dbReference>
<evidence type="ECO:0000256" key="2">
    <source>
        <dbReference type="ARBA" id="ARBA00022840"/>
    </source>
</evidence>
<name>A0A563ERR4_9PSEU</name>
<organism evidence="3 4">
    <name type="scientific">Lentzea tibetensis</name>
    <dbReference type="NCBI Taxonomy" id="2591470"/>
    <lineage>
        <taxon>Bacteria</taxon>
        <taxon>Bacillati</taxon>
        <taxon>Actinomycetota</taxon>
        <taxon>Actinomycetes</taxon>
        <taxon>Pseudonocardiales</taxon>
        <taxon>Pseudonocardiaceae</taxon>
        <taxon>Lentzea</taxon>
    </lineage>
</organism>